<keyword evidence="1" id="KW-0472">Membrane</keyword>
<protein>
    <submittedName>
        <fullName evidence="2">Uncharacterized protein</fullName>
    </submittedName>
</protein>
<proteinExistence type="predicted"/>
<keyword evidence="1" id="KW-0812">Transmembrane</keyword>
<evidence type="ECO:0000313" key="2">
    <source>
        <dbReference type="EMBL" id="SIS46394.1"/>
    </source>
</evidence>
<dbReference type="Proteomes" id="UP000185728">
    <property type="component" value="Unassembled WGS sequence"/>
</dbReference>
<keyword evidence="3" id="KW-1185">Reference proteome</keyword>
<feature type="transmembrane region" description="Helical" evidence="1">
    <location>
        <begin position="38"/>
        <end position="53"/>
    </location>
</feature>
<feature type="transmembrane region" description="Helical" evidence="1">
    <location>
        <begin position="7"/>
        <end position="26"/>
    </location>
</feature>
<dbReference type="EMBL" id="FTOB01000002">
    <property type="protein sequence ID" value="SIS46394.1"/>
    <property type="molecule type" value="Genomic_DNA"/>
</dbReference>
<reference evidence="2 3" key="1">
    <citation type="submission" date="2017-01" db="EMBL/GenBank/DDBJ databases">
        <authorList>
            <person name="Varghese N."/>
            <person name="Submissions S."/>
        </authorList>
    </citation>
    <scope>NUCLEOTIDE SEQUENCE [LARGE SCALE GENOMIC DNA]</scope>
    <source>
        <strain evidence="2 3">DSM 2061</strain>
    </source>
</reference>
<comment type="caution">
    <text evidence="2">The sequence shown here is derived from an EMBL/GenBank/DDBJ whole genome shotgun (WGS) entry which is preliminary data.</text>
</comment>
<name>A0ABY1KPL0_9FLAO</name>
<feature type="transmembrane region" description="Helical" evidence="1">
    <location>
        <begin position="83"/>
        <end position="102"/>
    </location>
</feature>
<dbReference type="RefSeq" id="WP_076453817.1">
    <property type="nucleotide sequence ID" value="NZ_FTOB01000002.1"/>
</dbReference>
<keyword evidence="1" id="KW-1133">Transmembrane helix</keyword>
<evidence type="ECO:0000256" key="1">
    <source>
        <dbReference type="SAM" id="Phobius"/>
    </source>
</evidence>
<accession>A0ABY1KPL0</accession>
<organism evidence="2 3">
    <name type="scientific">Zobellia uliginosa</name>
    <dbReference type="NCBI Taxonomy" id="143224"/>
    <lineage>
        <taxon>Bacteria</taxon>
        <taxon>Pseudomonadati</taxon>
        <taxon>Bacteroidota</taxon>
        <taxon>Flavobacteriia</taxon>
        <taxon>Flavobacteriales</taxon>
        <taxon>Flavobacteriaceae</taxon>
        <taxon>Zobellia</taxon>
    </lineage>
</organism>
<evidence type="ECO:0000313" key="3">
    <source>
        <dbReference type="Proteomes" id="UP000185728"/>
    </source>
</evidence>
<sequence>MKERPVLISAIILILIVELILMILVYNKVGAERLPSQIGRLIFQLIFITLILTRKSNVGLFMLAAYHIVSGLFGMYSKGSTELLGQILIGFHFIIGIIIYFHDWIENKIGIKNVG</sequence>
<gene>
    <name evidence="2" type="ORF">SAMN05421766_1026</name>
</gene>